<proteinExistence type="predicted"/>
<dbReference type="Proteomes" id="UP000055019">
    <property type="component" value="Unassembled WGS sequence"/>
</dbReference>
<evidence type="ECO:0000256" key="2">
    <source>
        <dbReference type="ARBA" id="ARBA00023239"/>
    </source>
</evidence>
<keyword evidence="2" id="KW-0456">Lyase</keyword>
<dbReference type="PANTHER" id="PTHR36577:SF3">
    <property type="entry name" value="DUF521 DOMAIN PROTEIN (AFU_ORTHOLOGUE AFUA_6G00490)"/>
    <property type="match status" value="1"/>
</dbReference>
<dbReference type="CDD" id="cd01356">
    <property type="entry name" value="AcnX_swivel"/>
    <property type="match status" value="1"/>
</dbReference>
<organism evidence="5 6">
    <name type="scientific">Caballeronia arvi</name>
    <dbReference type="NCBI Taxonomy" id="1777135"/>
    <lineage>
        <taxon>Bacteria</taxon>
        <taxon>Pseudomonadati</taxon>
        <taxon>Pseudomonadota</taxon>
        <taxon>Betaproteobacteria</taxon>
        <taxon>Burkholderiales</taxon>
        <taxon>Burkholderiaceae</taxon>
        <taxon>Caballeronia</taxon>
    </lineage>
</organism>
<keyword evidence="1" id="KW-0408">Iron</keyword>
<evidence type="ECO:0000313" key="5">
    <source>
        <dbReference type="EMBL" id="SAL81124.1"/>
    </source>
</evidence>
<dbReference type="Gene3D" id="3.50.30.10">
    <property type="entry name" value="Phosphohistidine domain"/>
    <property type="match status" value="1"/>
</dbReference>
<evidence type="ECO:0000313" key="6">
    <source>
        <dbReference type="Proteomes" id="UP000055019"/>
    </source>
</evidence>
<dbReference type="InterPro" id="IPR012047">
    <property type="entry name" value="AcnX"/>
</dbReference>
<dbReference type="CDD" id="cd01355">
    <property type="entry name" value="AcnX"/>
    <property type="match status" value="1"/>
</dbReference>
<name>A0A158KJ80_9BURK</name>
<dbReference type="Pfam" id="PF01989">
    <property type="entry name" value="AcnX_swivel_put"/>
    <property type="match status" value="1"/>
</dbReference>
<dbReference type="RefSeq" id="WP_061150144.1">
    <property type="nucleotide sequence ID" value="NZ_FCOM02000036.1"/>
</dbReference>
<feature type="domain" description="Phosphomevalonate dehydratase large subunit-like" evidence="4">
    <location>
        <begin position="159"/>
        <end position="561"/>
    </location>
</feature>
<accession>A0A158KJ80</accession>
<dbReference type="SUPFAM" id="SSF52016">
    <property type="entry name" value="LeuD/IlvD-like"/>
    <property type="match status" value="1"/>
</dbReference>
<keyword evidence="6" id="KW-1185">Reference proteome</keyword>
<protein>
    <submittedName>
        <fullName evidence="5">Aconitase subunit 1</fullName>
    </submittedName>
</protein>
<comment type="caution">
    <text evidence="5">The sequence shown here is derived from an EMBL/GenBank/DDBJ whole genome shotgun (WGS) entry which is preliminary data.</text>
</comment>
<sequence length="576" mass="61177">MNRSFKGRSLVDGVASADLLYSDVPLSFMGGVDPATGVVTDTHHPLRGQSAKGKILAIPSGRGSCAGSGVLFELLLGEAAPAGLVFAHEETILTLGTIIAEELFGKSIPLINLGDNFQQLSSVAFATMRGNEVLIGRDKAESWDAQGLEPVDIAVGDFSLTAKDRGMLEGEHGPAPRAAMRVVLRAAMLEGAKDLIDVTQAHIDGCFYTGPGSLQFVRKLCELGAQVSVPSSMNAISVDERLWRKQGVDETFGEAAMEVAESYAKMGVKRTFTCAPYLLDTAPKFGDQIVWAESNAVVYANSVIGARTMKYPDYLDICIAITGRAPNMDCHVEKNRAATVVFNVPADISRIDDSFYPALGYLIGHMAPNDIPLICGLQGAGVTLDDLKALGAAFATTSAAPMFHILGVTAEAKTAEQALGQTTPARQVELSMDDMRKAWSELNSAASDHVDYVALGNPHFSLTECGRLAELCQTKGRKAVVPITVTCGRDVYARAAEAGIIEKLKDFGVQFINDTCWCLIGEPVIPPAAVNLMTNSAKYAHYGPVATGKGLHFRSLADCVDAACTGKAKAMPAWLA</sequence>
<feature type="domain" description="Phosphomevalonate dehydratase small subunit-like" evidence="3">
    <location>
        <begin position="26"/>
        <end position="110"/>
    </location>
</feature>
<dbReference type="PANTHER" id="PTHR36577">
    <property type="entry name" value="DUF521 DOMAIN PROTEIN (AFU_ORTHOLOGUE AFUA_6G00490)"/>
    <property type="match status" value="1"/>
</dbReference>
<evidence type="ECO:0000256" key="1">
    <source>
        <dbReference type="ARBA" id="ARBA00023004"/>
    </source>
</evidence>
<dbReference type="Pfam" id="PF04412">
    <property type="entry name" value="AcnX"/>
    <property type="match status" value="1"/>
</dbReference>
<dbReference type="OrthoDB" id="1550274at2"/>
<dbReference type="PIRSF" id="PIRSF036630">
    <property type="entry name" value="UCP036630"/>
    <property type="match status" value="1"/>
</dbReference>
<evidence type="ECO:0000259" key="3">
    <source>
        <dbReference type="Pfam" id="PF01989"/>
    </source>
</evidence>
<gene>
    <name evidence="5" type="ORF">AWB74_05866</name>
</gene>
<reference evidence="5" key="1">
    <citation type="submission" date="2016-01" db="EMBL/GenBank/DDBJ databases">
        <authorList>
            <person name="Peeters C."/>
        </authorList>
    </citation>
    <scope>NUCLEOTIDE SEQUENCE [LARGE SCALE GENOMIC DNA]</scope>
    <source>
        <strain evidence="5">LMG 29317</strain>
    </source>
</reference>
<dbReference type="AlphaFoldDB" id="A0A158KJ80"/>
<dbReference type="InterPro" id="IPR007506">
    <property type="entry name" value="PMDh-L-like_dom"/>
</dbReference>
<dbReference type="EMBL" id="FCOM02000036">
    <property type="protein sequence ID" value="SAL81124.1"/>
    <property type="molecule type" value="Genomic_DNA"/>
</dbReference>
<evidence type="ECO:0000259" key="4">
    <source>
        <dbReference type="Pfam" id="PF04412"/>
    </source>
</evidence>
<dbReference type="InterPro" id="IPR002840">
    <property type="entry name" value="PMDh-S-like_dom"/>
</dbReference>
<dbReference type="GO" id="GO:0016829">
    <property type="term" value="F:lyase activity"/>
    <property type="evidence" value="ECO:0007669"/>
    <property type="project" value="UniProtKB-KW"/>
</dbReference>